<evidence type="ECO:0000256" key="5">
    <source>
        <dbReference type="ARBA" id="ARBA00048542"/>
    </source>
</evidence>
<dbReference type="AlphaFoldDB" id="A0A428Z373"/>
<evidence type="ECO:0000256" key="1">
    <source>
        <dbReference type="ARBA" id="ARBA00022630"/>
    </source>
</evidence>
<dbReference type="RefSeq" id="WP_037252665.1">
    <property type="nucleotide sequence ID" value="NZ_QHKI01000029.1"/>
</dbReference>
<comment type="subunit">
    <text evidence="6">Homodimer.</text>
</comment>
<comment type="caution">
    <text evidence="8">The sequence shown here is derived from an EMBL/GenBank/DDBJ whole genome shotgun (WGS) entry which is preliminary data.</text>
</comment>
<comment type="similarity">
    <text evidence="6">Belongs to the azoreductase type 1 family.</text>
</comment>
<keyword evidence="1 6" id="KW-0285">Flavoprotein</keyword>
<feature type="binding site" evidence="6">
    <location>
        <begin position="16"/>
        <end position="18"/>
    </location>
    <ligand>
        <name>FMN</name>
        <dbReference type="ChEBI" id="CHEBI:58210"/>
    </ligand>
</feature>
<comment type="function">
    <text evidence="6">Also exhibits azoreductase activity. Catalyzes the reductive cleavage of the azo bond in aromatic azo compounds to the corresponding amines.</text>
</comment>
<evidence type="ECO:0000256" key="4">
    <source>
        <dbReference type="ARBA" id="ARBA00023027"/>
    </source>
</evidence>
<dbReference type="GO" id="GO:0016652">
    <property type="term" value="F:oxidoreductase activity, acting on NAD(P)H as acceptor"/>
    <property type="evidence" value="ECO:0007669"/>
    <property type="project" value="UniProtKB-UniRule"/>
</dbReference>
<dbReference type="SUPFAM" id="SSF52218">
    <property type="entry name" value="Flavoproteins"/>
    <property type="match status" value="1"/>
</dbReference>
<dbReference type="InterPro" id="IPR003680">
    <property type="entry name" value="Flavodoxin_fold"/>
</dbReference>
<dbReference type="EMBL" id="QHKI01000029">
    <property type="protein sequence ID" value="RSM80368.1"/>
    <property type="molecule type" value="Genomic_DNA"/>
</dbReference>
<dbReference type="GO" id="GO:0010181">
    <property type="term" value="F:FMN binding"/>
    <property type="evidence" value="ECO:0007669"/>
    <property type="project" value="UniProtKB-UniRule"/>
</dbReference>
<protein>
    <recommendedName>
        <fullName evidence="6">FMN dependent NADH:quinone oxidoreductase</fullName>
        <ecNumber evidence="6">1.6.5.-</ecNumber>
    </recommendedName>
    <alternativeName>
        <fullName evidence="6">Azo-dye reductase</fullName>
    </alternativeName>
    <alternativeName>
        <fullName evidence="6">FMN-dependent NADH-azo compound oxidoreductase</fullName>
    </alternativeName>
    <alternativeName>
        <fullName evidence="6">FMN-dependent NADH-azoreductase</fullName>
        <ecNumber evidence="6">1.7.1.17</ecNumber>
    </alternativeName>
</protein>
<dbReference type="PANTHER" id="PTHR43741">
    <property type="entry name" value="FMN-DEPENDENT NADH-AZOREDUCTASE 1"/>
    <property type="match status" value="1"/>
</dbReference>
<evidence type="ECO:0000313" key="8">
    <source>
        <dbReference type="EMBL" id="RSM80368.1"/>
    </source>
</evidence>
<dbReference type="InterPro" id="IPR023048">
    <property type="entry name" value="NADH:quinone_OxRdtase_FMN_depd"/>
</dbReference>
<accession>A0A428Z373</accession>
<evidence type="ECO:0000256" key="3">
    <source>
        <dbReference type="ARBA" id="ARBA00023002"/>
    </source>
</evidence>
<comment type="catalytic activity">
    <reaction evidence="6">
        <text>2 a quinone + NADH + H(+) = 2 a 1,4-benzosemiquinone + NAD(+)</text>
        <dbReference type="Rhea" id="RHEA:65952"/>
        <dbReference type="ChEBI" id="CHEBI:15378"/>
        <dbReference type="ChEBI" id="CHEBI:57540"/>
        <dbReference type="ChEBI" id="CHEBI:57945"/>
        <dbReference type="ChEBI" id="CHEBI:132124"/>
        <dbReference type="ChEBI" id="CHEBI:134225"/>
    </reaction>
</comment>
<dbReference type="InterPro" id="IPR029039">
    <property type="entry name" value="Flavoprotein-like_sf"/>
</dbReference>
<dbReference type="Gene3D" id="3.40.50.360">
    <property type="match status" value="1"/>
</dbReference>
<feature type="domain" description="Flavodoxin-like fold" evidence="7">
    <location>
        <begin position="3"/>
        <end position="183"/>
    </location>
</feature>
<sequence>MTNLLHIDSSIQGAYSHSRPVTAAFAESWKTANPDGGYTYRDFAVEPVGHVTGLYMAAANTPAGQRTPEQAAEYDKFKPLRDELLAADVVLMGVPMYNFTIPSTVKTWMDHILVPELRADPESGKGPLTGKKVFVATARGGSYAPGTPKEDWDHQEPLLRQYFEGLGLDDVTFIHSEMTLAYTIEHLKQFQHIADASKENAFKAVQELAVIA</sequence>
<dbReference type="PANTHER" id="PTHR43741:SF4">
    <property type="entry name" value="FMN-DEPENDENT NADH:QUINONE OXIDOREDUCTASE"/>
    <property type="match status" value="1"/>
</dbReference>
<dbReference type="GO" id="GO:0016655">
    <property type="term" value="F:oxidoreductase activity, acting on NAD(P)H, quinone or similar compound as acceptor"/>
    <property type="evidence" value="ECO:0007669"/>
    <property type="project" value="InterPro"/>
</dbReference>
<dbReference type="Proteomes" id="UP000287547">
    <property type="component" value="Unassembled WGS sequence"/>
</dbReference>
<dbReference type="EC" id="1.7.1.17" evidence="6"/>
<gene>
    <name evidence="6" type="primary">azoR</name>
    <name evidence="8" type="ORF">DMH04_29995</name>
</gene>
<evidence type="ECO:0000256" key="2">
    <source>
        <dbReference type="ARBA" id="ARBA00022643"/>
    </source>
</evidence>
<evidence type="ECO:0000313" key="9">
    <source>
        <dbReference type="Proteomes" id="UP000287547"/>
    </source>
</evidence>
<dbReference type="OrthoDB" id="9805013at2"/>
<evidence type="ECO:0000259" key="7">
    <source>
        <dbReference type="Pfam" id="PF02525"/>
    </source>
</evidence>
<name>A0A428Z373_KIBAR</name>
<reference evidence="8 9" key="1">
    <citation type="submission" date="2018-05" db="EMBL/GenBank/DDBJ databases">
        <title>Evolution of GPA BGCs.</title>
        <authorList>
            <person name="Waglechner N."/>
            <person name="Wright G.D."/>
        </authorList>
    </citation>
    <scope>NUCLEOTIDE SEQUENCE [LARGE SCALE GENOMIC DNA]</scope>
    <source>
        <strain evidence="8 9">A82846</strain>
    </source>
</reference>
<dbReference type="GO" id="GO:0009055">
    <property type="term" value="F:electron transfer activity"/>
    <property type="evidence" value="ECO:0007669"/>
    <property type="project" value="UniProtKB-UniRule"/>
</dbReference>
<evidence type="ECO:0000256" key="6">
    <source>
        <dbReference type="HAMAP-Rule" id="MF_01216"/>
    </source>
</evidence>
<dbReference type="Pfam" id="PF02525">
    <property type="entry name" value="Flavodoxin_2"/>
    <property type="match status" value="1"/>
</dbReference>
<dbReference type="EC" id="1.6.5.-" evidence="6"/>
<comment type="catalytic activity">
    <reaction evidence="5">
        <text>N,N-dimethyl-1,4-phenylenediamine + anthranilate + 2 NAD(+) = 2-(4-dimethylaminophenyl)diazenylbenzoate + 2 NADH + 2 H(+)</text>
        <dbReference type="Rhea" id="RHEA:55872"/>
        <dbReference type="ChEBI" id="CHEBI:15378"/>
        <dbReference type="ChEBI" id="CHEBI:15783"/>
        <dbReference type="ChEBI" id="CHEBI:16567"/>
        <dbReference type="ChEBI" id="CHEBI:57540"/>
        <dbReference type="ChEBI" id="CHEBI:57945"/>
        <dbReference type="ChEBI" id="CHEBI:71579"/>
        <dbReference type="EC" id="1.7.1.17"/>
    </reaction>
    <physiologicalReaction direction="right-to-left" evidence="5">
        <dbReference type="Rhea" id="RHEA:55874"/>
    </physiologicalReaction>
</comment>
<comment type="cofactor">
    <cofactor evidence="6">
        <name>FMN</name>
        <dbReference type="ChEBI" id="CHEBI:58210"/>
    </cofactor>
    <text evidence="6">Binds 1 FMN per subunit.</text>
</comment>
<comment type="caution">
    <text evidence="6">Lacks conserved residue(s) required for the propagation of feature annotation.</text>
</comment>
<feature type="binding site" evidence="6">
    <location>
        <position position="10"/>
    </location>
    <ligand>
        <name>FMN</name>
        <dbReference type="ChEBI" id="CHEBI:58210"/>
    </ligand>
</feature>
<dbReference type="InterPro" id="IPR050104">
    <property type="entry name" value="FMN-dep_NADH:Q_OxRdtase_AzoR1"/>
</dbReference>
<comment type="function">
    <text evidence="6">Quinone reductase that provides resistance to thiol-specific stress caused by electrophilic quinones.</text>
</comment>
<dbReference type="HAMAP" id="MF_01216">
    <property type="entry name" value="Azoreductase_type1"/>
    <property type="match status" value="1"/>
</dbReference>
<organism evidence="8 9">
    <name type="scientific">Kibdelosporangium aridum</name>
    <dbReference type="NCBI Taxonomy" id="2030"/>
    <lineage>
        <taxon>Bacteria</taxon>
        <taxon>Bacillati</taxon>
        <taxon>Actinomycetota</taxon>
        <taxon>Actinomycetes</taxon>
        <taxon>Pseudonocardiales</taxon>
        <taxon>Pseudonocardiaceae</taxon>
        <taxon>Kibdelosporangium</taxon>
    </lineage>
</organism>
<keyword evidence="3 6" id="KW-0560">Oxidoreductase</keyword>
<feature type="binding site" evidence="6">
    <location>
        <begin position="96"/>
        <end position="99"/>
    </location>
    <ligand>
        <name>FMN</name>
        <dbReference type="ChEBI" id="CHEBI:58210"/>
    </ligand>
</feature>
<keyword evidence="2 6" id="KW-0288">FMN</keyword>
<keyword evidence="4 6" id="KW-0520">NAD</keyword>
<proteinExistence type="inferred from homology"/>